<comment type="similarity">
    <text evidence="2">Belongs to the monovalent cation:proton antiporter 2 (CPA2) transporter (TC 2.A.37) family.</text>
</comment>
<keyword evidence="6 7" id="KW-0472">Membrane</keyword>
<evidence type="ECO:0000256" key="5">
    <source>
        <dbReference type="ARBA" id="ARBA00022989"/>
    </source>
</evidence>
<comment type="caution">
    <text evidence="9">The sequence shown here is derived from an EMBL/GenBank/DDBJ whole genome shotgun (WGS) entry which is preliminary data.</text>
</comment>
<feature type="transmembrane region" description="Helical" evidence="7">
    <location>
        <begin position="6"/>
        <end position="24"/>
    </location>
</feature>
<name>A0A7C5DFG2_9CHLB</name>
<organism evidence="9">
    <name type="scientific">Chlorobaculum parvum</name>
    <dbReference type="NCBI Taxonomy" id="274539"/>
    <lineage>
        <taxon>Bacteria</taxon>
        <taxon>Pseudomonadati</taxon>
        <taxon>Chlorobiota</taxon>
        <taxon>Chlorobiia</taxon>
        <taxon>Chlorobiales</taxon>
        <taxon>Chlorobiaceae</taxon>
        <taxon>Chlorobaculum</taxon>
    </lineage>
</organism>
<dbReference type="AlphaFoldDB" id="A0A7C5DFG2"/>
<dbReference type="Pfam" id="PF00999">
    <property type="entry name" value="Na_H_Exchanger"/>
    <property type="match status" value="1"/>
</dbReference>
<evidence type="ECO:0000259" key="8">
    <source>
        <dbReference type="Pfam" id="PF00999"/>
    </source>
</evidence>
<reference evidence="9" key="1">
    <citation type="journal article" date="2020" name="mSystems">
        <title>Genome- and Community-Level Interaction Insights into Carbon Utilization and Element Cycling Functions of Hydrothermarchaeota in Hydrothermal Sediment.</title>
        <authorList>
            <person name="Zhou Z."/>
            <person name="Liu Y."/>
            <person name="Xu W."/>
            <person name="Pan J."/>
            <person name="Luo Z.H."/>
            <person name="Li M."/>
        </authorList>
    </citation>
    <scope>NUCLEOTIDE SEQUENCE [LARGE SCALE GENOMIC DNA]</scope>
    <source>
        <strain evidence="9">HyVt-633</strain>
    </source>
</reference>
<dbReference type="Proteomes" id="UP000886058">
    <property type="component" value="Unassembled WGS sequence"/>
</dbReference>
<dbReference type="PANTHER" id="PTHR42751">
    <property type="entry name" value="SODIUM/HYDROGEN EXCHANGER FAMILY/TRKA DOMAIN PROTEIN"/>
    <property type="match status" value="1"/>
</dbReference>
<keyword evidence="5 7" id="KW-1133">Transmembrane helix</keyword>
<evidence type="ECO:0000256" key="4">
    <source>
        <dbReference type="ARBA" id="ARBA00022692"/>
    </source>
</evidence>
<evidence type="ECO:0000256" key="2">
    <source>
        <dbReference type="ARBA" id="ARBA00005551"/>
    </source>
</evidence>
<dbReference type="InterPro" id="IPR038770">
    <property type="entry name" value="Na+/solute_symporter_sf"/>
</dbReference>
<feature type="transmembrane region" description="Helical" evidence="7">
    <location>
        <begin position="31"/>
        <end position="52"/>
    </location>
</feature>
<feature type="transmembrane region" description="Helical" evidence="7">
    <location>
        <begin position="87"/>
        <end position="109"/>
    </location>
</feature>
<dbReference type="InterPro" id="IPR006153">
    <property type="entry name" value="Cation/H_exchanger_TM"/>
</dbReference>
<feature type="transmembrane region" description="Helical" evidence="7">
    <location>
        <begin position="115"/>
        <end position="134"/>
    </location>
</feature>
<evidence type="ECO:0000256" key="7">
    <source>
        <dbReference type="SAM" id="Phobius"/>
    </source>
</evidence>
<protein>
    <recommendedName>
        <fullName evidence="8">Cation/H+ exchanger transmembrane domain-containing protein</fullName>
    </recommendedName>
</protein>
<feature type="transmembrane region" description="Helical" evidence="7">
    <location>
        <begin position="58"/>
        <end position="75"/>
    </location>
</feature>
<dbReference type="GO" id="GO:0016020">
    <property type="term" value="C:membrane"/>
    <property type="evidence" value="ECO:0007669"/>
    <property type="project" value="UniProtKB-SubCell"/>
</dbReference>
<evidence type="ECO:0000256" key="6">
    <source>
        <dbReference type="ARBA" id="ARBA00023136"/>
    </source>
</evidence>
<keyword evidence="3" id="KW-0813">Transport</keyword>
<comment type="subcellular location">
    <subcellularLocation>
        <location evidence="1">Membrane</location>
        <topology evidence="1">Multi-pass membrane protein</topology>
    </subcellularLocation>
</comment>
<dbReference type="Gene3D" id="1.20.1530.20">
    <property type="match status" value="1"/>
</dbReference>
<keyword evidence="4 7" id="KW-0812">Transmembrane</keyword>
<evidence type="ECO:0000256" key="1">
    <source>
        <dbReference type="ARBA" id="ARBA00004141"/>
    </source>
</evidence>
<sequence length="141" mass="14818">MTNLLFTELSLVIMVSAGLAWLALYLRQPIILAYILAGVALGPSVLKLITSIEFIDHVSDIGITLLLFLAGLTLHPRELIKLLGSTLLLTIGTGAIITIVATLALLASGLTPVEAAVAGAAMMFSSTILVIKLMPTTTLHQ</sequence>
<accession>A0A7C5DFG2</accession>
<dbReference type="EMBL" id="DRSQ01000228">
    <property type="protein sequence ID" value="HHE33009.1"/>
    <property type="molecule type" value="Genomic_DNA"/>
</dbReference>
<evidence type="ECO:0000256" key="3">
    <source>
        <dbReference type="ARBA" id="ARBA00022448"/>
    </source>
</evidence>
<evidence type="ECO:0000313" key="9">
    <source>
        <dbReference type="EMBL" id="HHE33009.1"/>
    </source>
</evidence>
<proteinExistence type="inferred from homology"/>
<dbReference type="PANTHER" id="PTHR42751:SF3">
    <property type="entry name" value="SODIUM_GLUTAMATE SYMPORTER"/>
    <property type="match status" value="1"/>
</dbReference>
<feature type="domain" description="Cation/H+ exchanger transmembrane" evidence="8">
    <location>
        <begin position="15"/>
        <end position="134"/>
    </location>
</feature>
<dbReference type="GO" id="GO:0015297">
    <property type="term" value="F:antiporter activity"/>
    <property type="evidence" value="ECO:0007669"/>
    <property type="project" value="InterPro"/>
</dbReference>
<gene>
    <name evidence="9" type="ORF">ENL07_10430</name>
</gene>
<dbReference type="GO" id="GO:1902600">
    <property type="term" value="P:proton transmembrane transport"/>
    <property type="evidence" value="ECO:0007669"/>
    <property type="project" value="InterPro"/>
</dbReference>